<dbReference type="AlphaFoldDB" id="A0A1M6R3X9"/>
<name>A0A1M6R3X9_9BACT</name>
<dbReference type="EMBL" id="FRAS01000002">
    <property type="protein sequence ID" value="SHK27126.1"/>
    <property type="molecule type" value="Genomic_DNA"/>
</dbReference>
<reference evidence="3" key="1">
    <citation type="submission" date="2016-11" db="EMBL/GenBank/DDBJ databases">
        <authorList>
            <person name="Varghese N."/>
            <person name="Submissions S."/>
        </authorList>
    </citation>
    <scope>NUCLEOTIDE SEQUENCE [LARGE SCALE GENOMIC DNA]</scope>
    <source>
        <strain evidence="3">DSM 18569</strain>
    </source>
</reference>
<evidence type="ECO:0000256" key="1">
    <source>
        <dbReference type="SAM" id="MobiDB-lite"/>
    </source>
</evidence>
<accession>A0A1M6R3X9</accession>
<sequence length="46" mass="5147">MLLERNGFVQEAHSRKDRLSGGPLPNVAVYSLQTPLREPNNTIMPV</sequence>
<evidence type="ECO:0000313" key="2">
    <source>
        <dbReference type="EMBL" id="SHK27126.1"/>
    </source>
</evidence>
<feature type="region of interest" description="Disordered" evidence="1">
    <location>
        <begin position="1"/>
        <end position="25"/>
    </location>
</feature>
<dbReference type="STRING" id="1121959.SAMN02746009_00593"/>
<evidence type="ECO:0000313" key="3">
    <source>
        <dbReference type="Proteomes" id="UP000183947"/>
    </source>
</evidence>
<keyword evidence="3" id="KW-1185">Reference proteome</keyword>
<protein>
    <submittedName>
        <fullName evidence="2">Uncharacterized protein</fullName>
    </submittedName>
</protein>
<dbReference type="Proteomes" id="UP000183947">
    <property type="component" value="Unassembled WGS sequence"/>
</dbReference>
<proteinExistence type="predicted"/>
<gene>
    <name evidence="2" type="ORF">SAMN02746009_00593</name>
</gene>
<organism evidence="2 3">
    <name type="scientific">Hymenobacter psychrotolerans DSM 18569</name>
    <dbReference type="NCBI Taxonomy" id="1121959"/>
    <lineage>
        <taxon>Bacteria</taxon>
        <taxon>Pseudomonadati</taxon>
        <taxon>Bacteroidota</taxon>
        <taxon>Cytophagia</taxon>
        <taxon>Cytophagales</taxon>
        <taxon>Hymenobacteraceae</taxon>
        <taxon>Hymenobacter</taxon>
    </lineage>
</organism>